<sequence>MKRSNYNLSLGTVVVLGVLVSGCASGPATLEPTNDAGSDGAVEMPGGGVSPAVEELNRYVLVIQETPRGRVTHDWRPVEEFDLSRLGLQPRAERTSRRIILAVARQRDCHEEFNDCIDTCMERPLSADYAHITSAGAKREYCGKGCWQPYRDCEELQNLRPREFSAAAPAIDWLKRHRDEVLAGSVVVVAGIAFIVAFPPGAIIALIPVAVMASSEVVHEPSIAAVAP</sequence>
<keyword evidence="1" id="KW-0812">Transmembrane</keyword>
<accession>A0A250JGY2</accession>
<proteinExistence type="predicted"/>
<evidence type="ECO:0000256" key="1">
    <source>
        <dbReference type="SAM" id="Phobius"/>
    </source>
</evidence>
<evidence type="ECO:0000313" key="3">
    <source>
        <dbReference type="EMBL" id="ATB43145.1"/>
    </source>
</evidence>
<feature type="signal peptide" evidence="2">
    <location>
        <begin position="1"/>
        <end position="30"/>
    </location>
</feature>
<feature type="transmembrane region" description="Helical" evidence="1">
    <location>
        <begin position="181"/>
        <end position="207"/>
    </location>
</feature>
<organism evidence="3 4">
    <name type="scientific">Cystobacter fuscus</name>
    <dbReference type="NCBI Taxonomy" id="43"/>
    <lineage>
        <taxon>Bacteria</taxon>
        <taxon>Pseudomonadati</taxon>
        <taxon>Myxococcota</taxon>
        <taxon>Myxococcia</taxon>
        <taxon>Myxococcales</taxon>
        <taxon>Cystobacterineae</taxon>
        <taxon>Archangiaceae</taxon>
        <taxon>Cystobacter</taxon>
    </lineage>
</organism>
<dbReference type="KEGG" id="cfus:CYFUS_008625"/>
<evidence type="ECO:0000256" key="2">
    <source>
        <dbReference type="SAM" id="SignalP"/>
    </source>
</evidence>
<protein>
    <recommendedName>
        <fullName evidence="5">Lipoprotein</fullName>
    </recommendedName>
</protein>
<evidence type="ECO:0000313" key="4">
    <source>
        <dbReference type="Proteomes" id="UP000217257"/>
    </source>
</evidence>
<feature type="chain" id="PRO_5013236314" description="Lipoprotein" evidence="2">
    <location>
        <begin position="31"/>
        <end position="228"/>
    </location>
</feature>
<dbReference type="PROSITE" id="PS51257">
    <property type="entry name" value="PROKAR_LIPOPROTEIN"/>
    <property type="match status" value="1"/>
</dbReference>
<gene>
    <name evidence="3" type="ORF">CYFUS_008625</name>
</gene>
<keyword evidence="2" id="KW-0732">Signal</keyword>
<dbReference type="AlphaFoldDB" id="A0A250JGY2"/>
<keyword evidence="1" id="KW-1133">Transmembrane helix</keyword>
<dbReference type="Proteomes" id="UP000217257">
    <property type="component" value="Chromosome"/>
</dbReference>
<keyword evidence="1" id="KW-0472">Membrane</keyword>
<name>A0A250JGY2_9BACT</name>
<dbReference type="RefSeq" id="WP_157758987.1">
    <property type="nucleotide sequence ID" value="NZ_CP022098.1"/>
</dbReference>
<reference evidence="3 4" key="1">
    <citation type="submission" date="2017-06" db="EMBL/GenBank/DDBJ databases">
        <title>Sequencing and comparative analysis of myxobacterial genomes.</title>
        <authorList>
            <person name="Rupp O."/>
            <person name="Goesmann A."/>
            <person name="Sogaard-Andersen L."/>
        </authorList>
    </citation>
    <scope>NUCLEOTIDE SEQUENCE [LARGE SCALE GENOMIC DNA]</scope>
    <source>
        <strain evidence="3 4">DSM 52655</strain>
    </source>
</reference>
<dbReference type="EMBL" id="CP022098">
    <property type="protein sequence ID" value="ATB43145.1"/>
    <property type="molecule type" value="Genomic_DNA"/>
</dbReference>
<evidence type="ECO:0008006" key="5">
    <source>
        <dbReference type="Google" id="ProtNLM"/>
    </source>
</evidence>